<keyword evidence="5 6" id="KW-0472">Membrane</keyword>
<evidence type="ECO:0000313" key="11">
    <source>
        <dbReference type="Proteomes" id="UP000053617"/>
    </source>
</evidence>
<proteinExistence type="inferred from homology"/>
<evidence type="ECO:0000256" key="5">
    <source>
        <dbReference type="ARBA" id="ARBA00023136"/>
    </source>
</evidence>
<evidence type="ECO:0000256" key="8">
    <source>
        <dbReference type="SAM" id="Phobius"/>
    </source>
</evidence>
<comment type="subcellular location">
    <subcellularLocation>
        <location evidence="1">Membrane</location>
        <topology evidence="1">Multi-pass membrane protein</topology>
    </subcellularLocation>
</comment>
<evidence type="ECO:0000256" key="1">
    <source>
        <dbReference type="ARBA" id="ARBA00004141"/>
    </source>
</evidence>
<sequence length="515" mass="59088">MDRVTLPDHEKLERVFQSTGEYHQHHGSPSQKTAWPRWHRRGKEKSSIALACTWVVDHQIGISLNLMSMLFFIHLLFPAARHHTQKFFRISYYNPVTGTFALGWDDTFFVFYWIIVFTGLRCAVMDYLLTPLASVLGIKKKKPKVRFAEQAWILIYYSLSWSIGMYIMTHADYWLDLRALWRNWPIREMDGLAKWYYLVQFGFYLQQIVVVNIEERRKDYAQMFIHHIVTCTLMFTSYGYHQSRVGTLILCLMDVVDLFLPLAKILRYLHFTVACDITFGIFMVTWLAARHFLYMWVCYSIYAHIPQEIQYGCYKGSALDLQGPIPTPNDWDHLTQPFRDPVGLVCWNNDIKWAFLGMLLALQGILLLWFVMIVKVAYKVITGQGAEDVRSDDEDEDEGEVLDEKASLAQQNYIEDVHICVEPPPYLESEILSTDPNFSFSSPHARSKSKSKPSPSSARRPSPASSSASGSSSSGSRRKSKHESAHSSGVNLLAGSSDRKELLGRIGCDKGSVSD</sequence>
<evidence type="ECO:0000256" key="2">
    <source>
        <dbReference type="ARBA" id="ARBA00009808"/>
    </source>
</evidence>
<dbReference type="GeneID" id="25288603"/>
<dbReference type="VEuPathDB" id="FungiDB:Z518_00532"/>
<keyword evidence="4 8" id="KW-1133">Transmembrane helix</keyword>
<dbReference type="RefSeq" id="XP_013276588.1">
    <property type="nucleotide sequence ID" value="XM_013421134.1"/>
</dbReference>
<dbReference type="PROSITE" id="PS50922">
    <property type="entry name" value="TLC"/>
    <property type="match status" value="1"/>
</dbReference>
<protein>
    <recommendedName>
        <fullName evidence="9">TLC domain-containing protein</fullName>
    </recommendedName>
</protein>
<dbReference type="GO" id="GO:0016020">
    <property type="term" value="C:membrane"/>
    <property type="evidence" value="ECO:0007669"/>
    <property type="project" value="UniProtKB-SubCell"/>
</dbReference>
<dbReference type="PANTHER" id="PTHR12560">
    <property type="entry name" value="LONGEVITY ASSURANCE FACTOR 1 LAG1"/>
    <property type="match status" value="1"/>
</dbReference>
<dbReference type="InterPro" id="IPR016439">
    <property type="entry name" value="Lag1/Lac1-like"/>
</dbReference>
<keyword evidence="11" id="KW-1185">Reference proteome</keyword>
<feature type="transmembrane region" description="Helical" evidence="8">
    <location>
        <begin position="110"/>
        <end position="130"/>
    </location>
</feature>
<dbReference type="GO" id="GO:0050291">
    <property type="term" value="F:sphingosine N-acyltransferase activity"/>
    <property type="evidence" value="ECO:0007669"/>
    <property type="project" value="InterPro"/>
</dbReference>
<dbReference type="AlphaFoldDB" id="A0A0D2G472"/>
<dbReference type="Proteomes" id="UP000053617">
    <property type="component" value="Unassembled WGS sequence"/>
</dbReference>
<dbReference type="OrthoDB" id="537032at2759"/>
<dbReference type="HOGENOM" id="CLU_028277_2_2_1"/>
<dbReference type="GO" id="GO:0046513">
    <property type="term" value="P:ceramide biosynthetic process"/>
    <property type="evidence" value="ECO:0007669"/>
    <property type="project" value="InterPro"/>
</dbReference>
<dbReference type="PANTHER" id="PTHR12560:SF0">
    <property type="entry name" value="LD18904P"/>
    <property type="match status" value="1"/>
</dbReference>
<feature type="domain" description="TLC" evidence="9">
    <location>
        <begin position="142"/>
        <end position="382"/>
    </location>
</feature>
<comment type="similarity">
    <text evidence="2">Belongs to the sphingosine N-acyltransferase family.</text>
</comment>
<evidence type="ECO:0000256" key="7">
    <source>
        <dbReference type="SAM" id="MobiDB-lite"/>
    </source>
</evidence>
<feature type="transmembrane region" description="Helical" evidence="8">
    <location>
        <begin position="268"/>
        <end position="289"/>
    </location>
</feature>
<evidence type="ECO:0000256" key="4">
    <source>
        <dbReference type="ARBA" id="ARBA00022989"/>
    </source>
</evidence>
<reference evidence="10 11" key="1">
    <citation type="submission" date="2015-01" db="EMBL/GenBank/DDBJ databases">
        <title>The Genome Sequence of Rhinocladiella mackenzie CBS 650.93.</title>
        <authorList>
            <consortium name="The Broad Institute Genomics Platform"/>
            <person name="Cuomo C."/>
            <person name="de Hoog S."/>
            <person name="Gorbushina A."/>
            <person name="Stielow B."/>
            <person name="Teixiera M."/>
            <person name="Abouelleil A."/>
            <person name="Chapman S.B."/>
            <person name="Priest M."/>
            <person name="Young S.K."/>
            <person name="Wortman J."/>
            <person name="Nusbaum C."/>
            <person name="Birren B."/>
        </authorList>
    </citation>
    <scope>NUCLEOTIDE SEQUENCE [LARGE SCALE GENOMIC DNA]</scope>
    <source>
        <strain evidence="10 11">CBS 650.93</strain>
    </source>
</reference>
<dbReference type="EMBL" id="KN847475">
    <property type="protein sequence ID" value="KIX09452.1"/>
    <property type="molecule type" value="Genomic_DNA"/>
</dbReference>
<gene>
    <name evidence="10" type="ORF">Z518_00532</name>
</gene>
<feature type="transmembrane region" description="Helical" evidence="8">
    <location>
        <begin position="60"/>
        <end position="80"/>
    </location>
</feature>
<feature type="compositionally biased region" description="Low complexity" evidence="7">
    <location>
        <begin position="452"/>
        <end position="475"/>
    </location>
</feature>
<organism evidence="10 11">
    <name type="scientific">Rhinocladiella mackenziei CBS 650.93</name>
    <dbReference type="NCBI Taxonomy" id="1442369"/>
    <lineage>
        <taxon>Eukaryota</taxon>
        <taxon>Fungi</taxon>
        <taxon>Dikarya</taxon>
        <taxon>Ascomycota</taxon>
        <taxon>Pezizomycotina</taxon>
        <taxon>Eurotiomycetes</taxon>
        <taxon>Chaetothyriomycetidae</taxon>
        <taxon>Chaetothyriales</taxon>
        <taxon>Herpotrichiellaceae</taxon>
        <taxon>Rhinocladiella</taxon>
    </lineage>
</organism>
<keyword evidence="3 6" id="KW-0812">Transmembrane</keyword>
<dbReference type="STRING" id="1442369.A0A0D2G472"/>
<feature type="transmembrane region" description="Helical" evidence="8">
    <location>
        <begin position="195"/>
        <end position="213"/>
    </location>
</feature>
<dbReference type="InterPro" id="IPR006634">
    <property type="entry name" value="TLC-dom"/>
</dbReference>
<feature type="transmembrane region" description="Helical" evidence="8">
    <location>
        <begin position="151"/>
        <end position="175"/>
    </location>
</feature>
<accession>A0A0D2G472</accession>
<dbReference type="SMART" id="SM00724">
    <property type="entry name" value="TLC"/>
    <property type="match status" value="1"/>
</dbReference>
<evidence type="ECO:0000256" key="3">
    <source>
        <dbReference type="ARBA" id="ARBA00022692"/>
    </source>
</evidence>
<name>A0A0D2G472_9EURO</name>
<dbReference type="Pfam" id="PF03798">
    <property type="entry name" value="TRAM_LAG1_CLN8"/>
    <property type="match status" value="1"/>
</dbReference>
<evidence type="ECO:0000313" key="10">
    <source>
        <dbReference type="EMBL" id="KIX09452.1"/>
    </source>
</evidence>
<evidence type="ECO:0000259" key="9">
    <source>
        <dbReference type="PROSITE" id="PS50922"/>
    </source>
</evidence>
<feature type="region of interest" description="Disordered" evidence="7">
    <location>
        <begin position="438"/>
        <end position="515"/>
    </location>
</feature>
<feature type="transmembrane region" description="Helical" evidence="8">
    <location>
        <begin position="353"/>
        <end position="374"/>
    </location>
</feature>
<evidence type="ECO:0000256" key="6">
    <source>
        <dbReference type="PROSITE-ProRule" id="PRU00205"/>
    </source>
</evidence>